<evidence type="ECO:0000259" key="6">
    <source>
        <dbReference type="Pfam" id="PF00441"/>
    </source>
</evidence>
<accession>A0A9Q3ZBU9</accession>
<comment type="cofactor">
    <cofactor evidence="1">
        <name>FAD</name>
        <dbReference type="ChEBI" id="CHEBI:57692"/>
    </cofactor>
</comment>
<feature type="domain" description="Acyl-CoA dehydrogenase/oxidase C-terminal" evidence="6">
    <location>
        <begin position="209"/>
        <end position="331"/>
    </location>
</feature>
<dbReference type="Gene3D" id="2.40.110.10">
    <property type="entry name" value="Butyryl-CoA Dehydrogenase, subunit A, domain 2"/>
    <property type="match status" value="1"/>
</dbReference>
<dbReference type="InterPro" id="IPR046373">
    <property type="entry name" value="Acyl-CoA_Oxase/DH_mid-dom_sf"/>
</dbReference>
<dbReference type="Gene3D" id="1.20.140.10">
    <property type="entry name" value="Butyryl-CoA Dehydrogenase, subunit A, domain 3"/>
    <property type="match status" value="1"/>
</dbReference>
<dbReference type="PANTHER" id="PTHR43884:SF20">
    <property type="entry name" value="ACYL-COA DEHYDROGENASE FADE28"/>
    <property type="match status" value="1"/>
</dbReference>
<evidence type="ECO:0000256" key="4">
    <source>
        <dbReference type="ARBA" id="ARBA00022827"/>
    </source>
</evidence>
<dbReference type="PANTHER" id="PTHR43884">
    <property type="entry name" value="ACYL-COA DEHYDROGENASE"/>
    <property type="match status" value="1"/>
</dbReference>
<dbReference type="EMBL" id="JAJVKT010000003">
    <property type="protein sequence ID" value="MCE7507630.1"/>
    <property type="molecule type" value="Genomic_DNA"/>
</dbReference>
<dbReference type="Proteomes" id="UP001107961">
    <property type="component" value="Unassembled WGS sequence"/>
</dbReference>
<dbReference type="KEGG" id="axe:P40_07930"/>
<evidence type="ECO:0000256" key="3">
    <source>
        <dbReference type="ARBA" id="ARBA00022630"/>
    </source>
</evidence>
<dbReference type="GO" id="GO:0050660">
    <property type="term" value="F:flavin adenine dinucleotide binding"/>
    <property type="evidence" value="ECO:0007669"/>
    <property type="project" value="InterPro"/>
</dbReference>
<evidence type="ECO:0000256" key="1">
    <source>
        <dbReference type="ARBA" id="ARBA00001974"/>
    </source>
</evidence>
<dbReference type="GeneID" id="94686350"/>
<evidence type="ECO:0000313" key="8">
    <source>
        <dbReference type="EMBL" id="MCE7507630.1"/>
    </source>
</evidence>
<name>A0A9Q3ZBU9_9GAMM</name>
<dbReference type="SUPFAM" id="SSF47203">
    <property type="entry name" value="Acyl-CoA dehydrogenase C-terminal domain-like"/>
    <property type="match status" value="1"/>
</dbReference>
<keyword evidence="5" id="KW-0560">Oxidoreductase</keyword>
<reference evidence="8" key="1">
    <citation type="submission" date="2022-01" db="EMBL/GenBank/DDBJ databases">
        <authorList>
            <person name="Karlyshev A.V."/>
            <person name="Jaspars M."/>
        </authorList>
    </citation>
    <scope>NUCLEOTIDE SEQUENCE</scope>
    <source>
        <strain evidence="8">AGSA3-2</strain>
    </source>
</reference>
<proteinExistence type="inferred from homology"/>
<comment type="caution">
    <text evidence="8">The sequence shown here is derived from an EMBL/GenBank/DDBJ whole genome shotgun (WGS) entry which is preliminary data.</text>
</comment>
<dbReference type="InterPro" id="IPR013786">
    <property type="entry name" value="AcylCoA_DH/ox_N"/>
</dbReference>
<dbReference type="InterPro" id="IPR037069">
    <property type="entry name" value="AcylCoA_DH/ox_N_sf"/>
</dbReference>
<dbReference type="Gene3D" id="1.10.540.10">
    <property type="entry name" value="Acyl-CoA dehydrogenase/oxidase, N-terminal domain"/>
    <property type="match status" value="1"/>
</dbReference>
<dbReference type="InterPro" id="IPR036250">
    <property type="entry name" value="AcylCo_DH-like_C"/>
</dbReference>
<dbReference type="Pfam" id="PF02771">
    <property type="entry name" value="Acyl-CoA_dh_N"/>
    <property type="match status" value="1"/>
</dbReference>
<protein>
    <submittedName>
        <fullName evidence="8">Acyl-CoA/acyl-ACP dehydrogenase</fullName>
    </submittedName>
</protein>
<dbReference type="RefSeq" id="WP_035450817.1">
    <property type="nucleotide sequence ID" value="NZ_CBDDTQ010000001.1"/>
</dbReference>
<comment type="similarity">
    <text evidence="2">Belongs to the acyl-CoA dehydrogenase family.</text>
</comment>
<dbReference type="Pfam" id="PF00441">
    <property type="entry name" value="Acyl-CoA_dh_1"/>
    <property type="match status" value="1"/>
</dbReference>
<evidence type="ECO:0000256" key="5">
    <source>
        <dbReference type="ARBA" id="ARBA00023002"/>
    </source>
</evidence>
<evidence type="ECO:0000259" key="7">
    <source>
        <dbReference type="Pfam" id="PF02771"/>
    </source>
</evidence>
<sequence length="355" mass="38647">MTIEWTQEDLEAREEQVRMIRDSAVTLVSRHGALERARETRYSDLGLDPAIWREFCEMGWTGLRVPEEKGGAGLGMLEYVALLEELGKGLVPEPLIEGALTAALLPQAAATAHIQGEQLILPAGIGGVDQPPVCRDNALDGEVRRVSLASAADAFLVACDQGLALVDKDAAGLTLERQLQQDGSHVATVKFNNTPVRELVSSVDVDAALEDATLGCAAYLLGVMQAAFDETLSYLKIRRQFGKEIGSFQALQHRAVDLKIQIELTRAMVTSAARAIDQEFPIERIRRAVSTARVKASTAAMLVTREAVQFHGGIGYTDEADIGLFPRKVLVLLNRFGGVDGHKRRFMSLIDEEDA</sequence>
<dbReference type="AlphaFoldDB" id="A0A9Q3ZBU9"/>
<dbReference type="InterPro" id="IPR009075">
    <property type="entry name" value="AcylCo_DH/oxidase_C"/>
</dbReference>
<evidence type="ECO:0000313" key="9">
    <source>
        <dbReference type="Proteomes" id="UP001107961"/>
    </source>
</evidence>
<evidence type="ECO:0000256" key="2">
    <source>
        <dbReference type="ARBA" id="ARBA00009347"/>
    </source>
</evidence>
<organism evidence="8 9">
    <name type="scientific">Alloalcanivorax xenomutans</name>
    <dbReference type="NCBI Taxonomy" id="1094342"/>
    <lineage>
        <taxon>Bacteria</taxon>
        <taxon>Pseudomonadati</taxon>
        <taxon>Pseudomonadota</taxon>
        <taxon>Gammaproteobacteria</taxon>
        <taxon>Oceanospirillales</taxon>
        <taxon>Alcanivoracaceae</taxon>
        <taxon>Alloalcanivorax</taxon>
    </lineage>
</organism>
<dbReference type="InterPro" id="IPR009100">
    <property type="entry name" value="AcylCoA_DH/oxidase_NM_dom_sf"/>
</dbReference>
<keyword evidence="9" id="KW-1185">Reference proteome</keyword>
<dbReference type="CDD" id="cd00567">
    <property type="entry name" value="ACAD"/>
    <property type="match status" value="1"/>
</dbReference>
<gene>
    <name evidence="8" type="ORF">LZG35_03190</name>
</gene>
<dbReference type="GO" id="GO:0003995">
    <property type="term" value="F:acyl-CoA dehydrogenase activity"/>
    <property type="evidence" value="ECO:0007669"/>
    <property type="project" value="TreeGrafter"/>
</dbReference>
<keyword evidence="4" id="KW-0274">FAD</keyword>
<keyword evidence="3" id="KW-0285">Flavoprotein</keyword>
<feature type="domain" description="Acyl-CoA dehydrogenase/oxidase N-terminal" evidence="7">
    <location>
        <begin position="15"/>
        <end position="92"/>
    </location>
</feature>
<dbReference type="SUPFAM" id="SSF56645">
    <property type="entry name" value="Acyl-CoA dehydrogenase NM domain-like"/>
    <property type="match status" value="1"/>
</dbReference>